<accession>A0A151J9T6</accession>
<dbReference type="EMBL" id="KQ979361">
    <property type="protein sequence ID" value="KYN21828.1"/>
    <property type="molecule type" value="Genomic_DNA"/>
</dbReference>
<protein>
    <submittedName>
        <fullName evidence="1">Uncharacterized protein</fullName>
    </submittedName>
</protein>
<reference evidence="1 2" key="1">
    <citation type="submission" date="2015-09" db="EMBL/GenBank/DDBJ databases">
        <title>Trachymyrmex cornetzi WGS genome.</title>
        <authorList>
            <person name="Nygaard S."/>
            <person name="Hu H."/>
            <person name="Boomsma J."/>
            <person name="Zhang G."/>
        </authorList>
    </citation>
    <scope>NUCLEOTIDE SEQUENCE [LARGE SCALE GENOMIC DNA]</scope>
    <source>
        <strain evidence="1">Tcor2-1</strain>
        <tissue evidence="1">Whole body</tissue>
    </source>
</reference>
<keyword evidence="2" id="KW-1185">Reference proteome</keyword>
<proteinExistence type="predicted"/>
<evidence type="ECO:0000313" key="2">
    <source>
        <dbReference type="Proteomes" id="UP000078492"/>
    </source>
</evidence>
<evidence type="ECO:0000313" key="1">
    <source>
        <dbReference type="EMBL" id="KYN21828.1"/>
    </source>
</evidence>
<name>A0A151J9T6_9HYME</name>
<dbReference type="AlphaFoldDB" id="A0A151J9T6"/>
<sequence>MQCRCSAAVQPTTWQCANAIDVLEEGGGWRCMRVDCTKRARELFLLLRRCRNVVDEKWQRRGDGRVRRRQGSDIGEISFECKTKRRGSSLTIGGSCVDTRAHPPRFCSALSSFRCPSPETRFFAALFMVLTVREAYRESGKIKGDSEI</sequence>
<gene>
    <name evidence="1" type="ORF">ALC57_05811</name>
</gene>
<dbReference type="Proteomes" id="UP000078492">
    <property type="component" value="Unassembled WGS sequence"/>
</dbReference>
<organism evidence="1 2">
    <name type="scientific">Trachymyrmex cornetzi</name>
    <dbReference type="NCBI Taxonomy" id="471704"/>
    <lineage>
        <taxon>Eukaryota</taxon>
        <taxon>Metazoa</taxon>
        <taxon>Ecdysozoa</taxon>
        <taxon>Arthropoda</taxon>
        <taxon>Hexapoda</taxon>
        <taxon>Insecta</taxon>
        <taxon>Pterygota</taxon>
        <taxon>Neoptera</taxon>
        <taxon>Endopterygota</taxon>
        <taxon>Hymenoptera</taxon>
        <taxon>Apocrita</taxon>
        <taxon>Aculeata</taxon>
        <taxon>Formicoidea</taxon>
        <taxon>Formicidae</taxon>
        <taxon>Myrmicinae</taxon>
        <taxon>Trachymyrmex</taxon>
    </lineage>
</organism>